<feature type="domain" description="Expansin-like CBD" evidence="4">
    <location>
        <begin position="121"/>
        <end position="187"/>
    </location>
</feature>
<keyword evidence="6" id="KW-1185">Reference proteome</keyword>
<comment type="similarity">
    <text evidence="2">Belongs to the expansin family. Expansin A subfamily.</text>
</comment>
<evidence type="ECO:0000313" key="6">
    <source>
        <dbReference type="Proteomes" id="UP000243459"/>
    </source>
</evidence>
<feature type="compositionally biased region" description="Basic and acidic residues" evidence="3">
    <location>
        <begin position="42"/>
        <end position="51"/>
    </location>
</feature>
<dbReference type="Gene3D" id="2.60.40.760">
    <property type="entry name" value="Expansin, cellulose-binding-like domain"/>
    <property type="match status" value="1"/>
</dbReference>
<feature type="region of interest" description="Disordered" evidence="3">
    <location>
        <begin position="1"/>
        <end position="86"/>
    </location>
</feature>
<dbReference type="PANTHER" id="PTHR31867">
    <property type="entry name" value="EXPANSIN-A15"/>
    <property type="match status" value="1"/>
</dbReference>
<dbReference type="InterPro" id="IPR036749">
    <property type="entry name" value="Expansin_CBD_sf"/>
</dbReference>
<comment type="subcellular location">
    <subcellularLocation>
        <location evidence="2">Secreted</location>
        <location evidence="2">Cell wall</location>
    </subcellularLocation>
    <subcellularLocation>
        <location evidence="2">Membrane</location>
        <topology evidence="2">Peripheral membrane protein</topology>
    </subcellularLocation>
</comment>
<dbReference type="PRINTS" id="PR01225">
    <property type="entry name" value="EXPANSNFAMLY"/>
</dbReference>
<keyword evidence="1 2" id="KW-0964">Secreted</keyword>
<dbReference type="SUPFAM" id="SSF49590">
    <property type="entry name" value="PHL pollen allergen"/>
    <property type="match status" value="1"/>
</dbReference>
<evidence type="ECO:0000256" key="3">
    <source>
        <dbReference type="SAM" id="MobiDB-lite"/>
    </source>
</evidence>
<feature type="compositionally biased region" description="Basic and acidic residues" evidence="3">
    <location>
        <begin position="1"/>
        <end position="13"/>
    </location>
</feature>
<feature type="compositionally biased region" description="Polar residues" evidence="3">
    <location>
        <begin position="19"/>
        <end position="36"/>
    </location>
</feature>
<comment type="function">
    <text evidence="2">Causes loosening and extension of plant cell walls by disrupting non-covalent bonding between cellulose microfibrils and matrix glucans. No enzymatic activity has been found.</text>
</comment>
<sequence length="190" mass="21072">MTSRSVSRDDVQKEPAAMATSSSLENPPPSTASSQRPHLRRLLPDPGHRETPSTAQHRHPPSPPPTSARRTHPNPATTAEPPTQALRPLHAHVHQNRQRLPRGHRARAIQKSSLHQNRRDEVTGVSVKGSKGGAWYAMTRNWGQNWQTGEQLLGQSLSFRVTASDGRTVESVNVVPANWQFGQNFEGKQF</sequence>
<dbReference type="EMBL" id="CM007383">
    <property type="protein sequence ID" value="ONK75790.1"/>
    <property type="molecule type" value="Genomic_DNA"/>
</dbReference>
<reference evidence="6" key="1">
    <citation type="journal article" date="2017" name="Nat. Commun.">
        <title>The asparagus genome sheds light on the origin and evolution of a young Y chromosome.</title>
        <authorList>
            <person name="Harkess A."/>
            <person name="Zhou J."/>
            <person name="Xu C."/>
            <person name="Bowers J.E."/>
            <person name="Van der Hulst R."/>
            <person name="Ayyampalayam S."/>
            <person name="Mercati F."/>
            <person name="Riccardi P."/>
            <person name="McKain M.R."/>
            <person name="Kakrana A."/>
            <person name="Tang H."/>
            <person name="Ray J."/>
            <person name="Groenendijk J."/>
            <person name="Arikit S."/>
            <person name="Mathioni S.M."/>
            <person name="Nakano M."/>
            <person name="Shan H."/>
            <person name="Telgmann-Rauber A."/>
            <person name="Kanno A."/>
            <person name="Yue Z."/>
            <person name="Chen H."/>
            <person name="Li W."/>
            <person name="Chen Y."/>
            <person name="Xu X."/>
            <person name="Zhang Y."/>
            <person name="Luo S."/>
            <person name="Chen H."/>
            <person name="Gao J."/>
            <person name="Mao Z."/>
            <person name="Pires J.C."/>
            <person name="Luo M."/>
            <person name="Kudrna D."/>
            <person name="Wing R.A."/>
            <person name="Meyers B.C."/>
            <person name="Yi K."/>
            <person name="Kong H."/>
            <person name="Lavrijsen P."/>
            <person name="Sunseri F."/>
            <person name="Falavigna A."/>
            <person name="Ye Y."/>
            <person name="Leebens-Mack J.H."/>
            <person name="Chen G."/>
        </authorList>
    </citation>
    <scope>NUCLEOTIDE SEQUENCE [LARGE SCALE GENOMIC DNA]</scope>
    <source>
        <strain evidence="6">cv. DH0086</strain>
    </source>
</reference>
<dbReference type="AlphaFoldDB" id="A0A5P1FGT9"/>
<dbReference type="Proteomes" id="UP000243459">
    <property type="component" value="Chromosome 3"/>
</dbReference>
<organism evidence="5 6">
    <name type="scientific">Asparagus officinalis</name>
    <name type="common">Garden asparagus</name>
    <dbReference type="NCBI Taxonomy" id="4686"/>
    <lineage>
        <taxon>Eukaryota</taxon>
        <taxon>Viridiplantae</taxon>
        <taxon>Streptophyta</taxon>
        <taxon>Embryophyta</taxon>
        <taxon>Tracheophyta</taxon>
        <taxon>Spermatophyta</taxon>
        <taxon>Magnoliopsida</taxon>
        <taxon>Liliopsida</taxon>
        <taxon>Asparagales</taxon>
        <taxon>Asparagaceae</taxon>
        <taxon>Asparagoideae</taxon>
        <taxon>Asparagus</taxon>
    </lineage>
</organism>
<evidence type="ECO:0000259" key="4">
    <source>
        <dbReference type="PROSITE" id="PS50843"/>
    </source>
</evidence>
<name>A0A5P1FGT9_ASPOF</name>
<keyword evidence="2" id="KW-0961">Cell wall biogenesis/degradation</keyword>
<dbReference type="GO" id="GO:0009664">
    <property type="term" value="P:plant-type cell wall organization"/>
    <property type="evidence" value="ECO:0007669"/>
    <property type="project" value="InterPro"/>
</dbReference>
<dbReference type="Gramene" id="ONK75790">
    <property type="protein sequence ID" value="ONK75790"/>
    <property type="gene ID" value="A4U43_C03F20580"/>
</dbReference>
<dbReference type="InterPro" id="IPR007118">
    <property type="entry name" value="Expan_Lol_pI"/>
</dbReference>
<dbReference type="InterPro" id="IPR007117">
    <property type="entry name" value="Expansin_CBD"/>
</dbReference>
<proteinExistence type="inferred from homology"/>
<evidence type="ECO:0000313" key="5">
    <source>
        <dbReference type="EMBL" id="ONK75790.1"/>
    </source>
</evidence>
<dbReference type="GO" id="GO:0016020">
    <property type="term" value="C:membrane"/>
    <property type="evidence" value="ECO:0007669"/>
    <property type="project" value="UniProtKB-SubCell"/>
</dbReference>
<keyword evidence="2" id="KW-0134">Cell wall</keyword>
<evidence type="ECO:0000256" key="2">
    <source>
        <dbReference type="RuleBase" id="RU365023"/>
    </source>
</evidence>
<gene>
    <name evidence="5" type="ORF">A4U43_C03F20580</name>
</gene>
<dbReference type="GO" id="GO:0005576">
    <property type="term" value="C:extracellular region"/>
    <property type="evidence" value="ECO:0007669"/>
    <property type="project" value="InterPro"/>
</dbReference>
<accession>A0A5P1FGT9</accession>
<dbReference type="PROSITE" id="PS50843">
    <property type="entry name" value="EXPANSIN_CBD"/>
    <property type="match status" value="1"/>
</dbReference>
<protein>
    <recommendedName>
        <fullName evidence="2">Expansin</fullName>
    </recommendedName>
</protein>
<dbReference type="PRINTS" id="PR01226">
    <property type="entry name" value="EXPANSIN"/>
</dbReference>
<dbReference type="Pfam" id="PF01357">
    <property type="entry name" value="Expansin_C"/>
    <property type="match status" value="1"/>
</dbReference>
<dbReference type="InterPro" id="IPR002963">
    <property type="entry name" value="Expansin"/>
</dbReference>
<evidence type="ECO:0000256" key="1">
    <source>
        <dbReference type="ARBA" id="ARBA00022525"/>
    </source>
</evidence>